<keyword evidence="2" id="KW-1185">Reference proteome</keyword>
<dbReference type="AlphaFoldDB" id="A0A9D4BRC6"/>
<sequence length="86" mass="10102">MPVLELCKAQTNLKNLRSQCLHWNFVKTRFILKNIRSQSPQFNFVKPKLILKIMWARQHELLVNISMSQTVCNVISESIKCESSRL</sequence>
<reference evidence="1" key="2">
    <citation type="submission" date="2020-11" db="EMBL/GenBank/DDBJ databases">
        <authorList>
            <person name="McCartney M.A."/>
            <person name="Auch B."/>
            <person name="Kono T."/>
            <person name="Mallez S."/>
            <person name="Becker A."/>
            <person name="Gohl D.M."/>
            <person name="Silverstein K.A.T."/>
            <person name="Koren S."/>
            <person name="Bechman K.B."/>
            <person name="Herman A."/>
            <person name="Abrahante J.E."/>
            <person name="Garbe J."/>
        </authorList>
    </citation>
    <scope>NUCLEOTIDE SEQUENCE</scope>
    <source>
        <strain evidence="1">Duluth1</strain>
        <tissue evidence="1">Whole animal</tissue>
    </source>
</reference>
<comment type="caution">
    <text evidence="1">The sequence shown here is derived from an EMBL/GenBank/DDBJ whole genome shotgun (WGS) entry which is preliminary data.</text>
</comment>
<gene>
    <name evidence="1" type="ORF">DPMN_079914</name>
</gene>
<organism evidence="1 2">
    <name type="scientific">Dreissena polymorpha</name>
    <name type="common">Zebra mussel</name>
    <name type="synonym">Mytilus polymorpha</name>
    <dbReference type="NCBI Taxonomy" id="45954"/>
    <lineage>
        <taxon>Eukaryota</taxon>
        <taxon>Metazoa</taxon>
        <taxon>Spiralia</taxon>
        <taxon>Lophotrochozoa</taxon>
        <taxon>Mollusca</taxon>
        <taxon>Bivalvia</taxon>
        <taxon>Autobranchia</taxon>
        <taxon>Heteroconchia</taxon>
        <taxon>Euheterodonta</taxon>
        <taxon>Imparidentia</taxon>
        <taxon>Neoheterodontei</taxon>
        <taxon>Myida</taxon>
        <taxon>Dreissenoidea</taxon>
        <taxon>Dreissenidae</taxon>
        <taxon>Dreissena</taxon>
    </lineage>
</organism>
<name>A0A9D4BRC6_DREPO</name>
<evidence type="ECO:0000313" key="2">
    <source>
        <dbReference type="Proteomes" id="UP000828390"/>
    </source>
</evidence>
<protein>
    <submittedName>
        <fullName evidence="1">Uncharacterized protein</fullName>
    </submittedName>
</protein>
<accession>A0A9D4BRC6</accession>
<dbReference type="Proteomes" id="UP000828390">
    <property type="component" value="Unassembled WGS sequence"/>
</dbReference>
<dbReference type="EMBL" id="JAIWYP010000015">
    <property type="protein sequence ID" value="KAH3704853.1"/>
    <property type="molecule type" value="Genomic_DNA"/>
</dbReference>
<evidence type="ECO:0000313" key="1">
    <source>
        <dbReference type="EMBL" id="KAH3704853.1"/>
    </source>
</evidence>
<proteinExistence type="predicted"/>
<reference evidence="1" key="1">
    <citation type="journal article" date="2019" name="bioRxiv">
        <title>The Genome of the Zebra Mussel, Dreissena polymorpha: A Resource for Invasive Species Research.</title>
        <authorList>
            <person name="McCartney M.A."/>
            <person name="Auch B."/>
            <person name="Kono T."/>
            <person name="Mallez S."/>
            <person name="Zhang Y."/>
            <person name="Obille A."/>
            <person name="Becker A."/>
            <person name="Abrahante J.E."/>
            <person name="Garbe J."/>
            <person name="Badalamenti J.P."/>
            <person name="Herman A."/>
            <person name="Mangelson H."/>
            <person name="Liachko I."/>
            <person name="Sullivan S."/>
            <person name="Sone E.D."/>
            <person name="Koren S."/>
            <person name="Silverstein K.A.T."/>
            <person name="Beckman K.B."/>
            <person name="Gohl D.M."/>
        </authorList>
    </citation>
    <scope>NUCLEOTIDE SEQUENCE</scope>
    <source>
        <strain evidence="1">Duluth1</strain>
        <tissue evidence="1">Whole animal</tissue>
    </source>
</reference>